<name>A0A923ML34_9FIRM</name>
<evidence type="ECO:0000313" key="1">
    <source>
        <dbReference type="EMBL" id="MBC5771703.1"/>
    </source>
</evidence>
<accession>A0A923ML34</accession>
<dbReference type="RefSeq" id="WP_187015895.1">
    <property type="nucleotide sequence ID" value="NZ_JACOQI010000020.1"/>
</dbReference>
<sequence length="68" mass="7943">MQVLKEITLDKVINLYEGQVVHDKKQLIEWDDHRRTPLYELKERTLAQDKMILGALKCARANGYSGEE</sequence>
<protein>
    <submittedName>
        <fullName evidence="1">Uncharacterized protein</fullName>
    </submittedName>
</protein>
<gene>
    <name evidence="1" type="ORF">H8Z83_15485</name>
</gene>
<reference evidence="1" key="1">
    <citation type="submission" date="2020-08" db="EMBL/GenBank/DDBJ databases">
        <title>Genome public.</title>
        <authorList>
            <person name="Liu C."/>
            <person name="Sun Q."/>
        </authorList>
    </citation>
    <scope>NUCLEOTIDE SEQUENCE</scope>
    <source>
        <strain evidence="1">BX15</strain>
    </source>
</reference>
<dbReference type="Proteomes" id="UP000620327">
    <property type="component" value="Unassembled WGS sequence"/>
</dbReference>
<keyword evidence="2" id="KW-1185">Reference proteome</keyword>
<comment type="caution">
    <text evidence="1">The sequence shown here is derived from an EMBL/GenBank/DDBJ whole genome shotgun (WGS) entry which is preliminary data.</text>
</comment>
<evidence type="ECO:0000313" key="2">
    <source>
        <dbReference type="Proteomes" id="UP000620327"/>
    </source>
</evidence>
<dbReference type="EMBL" id="JACOQI010000020">
    <property type="protein sequence ID" value="MBC5771703.1"/>
    <property type="molecule type" value="Genomic_DNA"/>
</dbReference>
<organism evidence="1 2">
    <name type="scientific">Dysosmobacter segnis</name>
    <dbReference type="NCBI Taxonomy" id="2763042"/>
    <lineage>
        <taxon>Bacteria</taxon>
        <taxon>Bacillati</taxon>
        <taxon>Bacillota</taxon>
        <taxon>Clostridia</taxon>
        <taxon>Eubacteriales</taxon>
        <taxon>Oscillospiraceae</taxon>
        <taxon>Dysosmobacter</taxon>
    </lineage>
</organism>
<dbReference type="AlphaFoldDB" id="A0A923ML34"/>
<proteinExistence type="predicted"/>